<proteinExistence type="predicted"/>
<evidence type="ECO:0000313" key="1">
    <source>
        <dbReference type="EMBL" id="MBC6680452.1"/>
    </source>
</evidence>
<dbReference type="Proteomes" id="UP000602647">
    <property type="component" value="Unassembled WGS sequence"/>
</dbReference>
<reference evidence="1" key="1">
    <citation type="submission" date="2020-08" db="EMBL/GenBank/DDBJ databases">
        <title>Genome public.</title>
        <authorList>
            <person name="Liu C."/>
            <person name="Sun Q."/>
        </authorList>
    </citation>
    <scope>NUCLEOTIDE SEQUENCE</scope>
    <source>
        <strain evidence="1">BX12</strain>
    </source>
</reference>
<protein>
    <submittedName>
        <fullName evidence="1">DUF1848 domain-containing protein</fullName>
    </submittedName>
</protein>
<accession>A0A923NLU8</accession>
<dbReference type="AlphaFoldDB" id="A0A923NLU8"/>
<dbReference type="RefSeq" id="WP_187303552.1">
    <property type="nucleotide sequence ID" value="NZ_CBCTON010000024.1"/>
</dbReference>
<gene>
    <name evidence="1" type="ORF">H9L42_11540</name>
</gene>
<organism evidence="1 2">
    <name type="scientific">Zhenpiania hominis</name>
    <dbReference type="NCBI Taxonomy" id="2763644"/>
    <lineage>
        <taxon>Bacteria</taxon>
        <taxon>Bacillati</taxon>
        <taxon>Bacillota</taxon>
        <taxon>Clostridia</taxon>
        <taxon>Peptostreptococcales</taxon>
        <taxon>Anaerovoracaceae</taxon>
        <taxon>Zhenpiania</taxon>
    </lineage>
</organism>
<dbReference type="InterPro" id="IPR014998">
    <property type="entry name" value="DUF1848"/>
</dbReference>
<dbReference type="EMBL" id="JACRYT010000013">
    <property type="protein sequence ID" value="MBC6680452.1"/>
    <property type="molecule type" value="Genomic_DNA"/>
</dbReference>
<name>A0A923NLU8_9FIRM</name>
<comment type="caution">
    <text evidence="1">The sequence shown here is derived from an EMBL/GenBank/DDBJ whole genome shotgun (WGS) entry which is preliminary data.</text>
</comment>
<keyword evidence="2" id="KW-1185">Reference proteome</keyword>
<evidence type="ECO:0000313" key="2">
    <source>
        <dbReference type="Proteomes" id="UP000602647"/>
    </source>
</evidence>
<dbReference type="Pfam" id="PF08902">
    <property type="entry name" value="DUF1848"/>
    <property type="match status" value="1"/>
</dbReference>
<sequence length="323" mass="36368">MILSVSRRTDIPRYYGDWFLNRMKEEYVYVRNPMNPRQISRICLSRDVIDGIVFWTKFPESLLPRLDELEGFPYYVQFTLNGYGKELEPGLADRSRRIAVFQKLAGKIGKERVVWRYDPILFCGAYDAAYHVRTFGQIAAALSGYTEQAVISFLDFYAKTERNLAGMGIRRPADEECILLAEKLAGIAARYGMKIESCAEKLDLSQAGVPAGSCIDKRRLERILGCGLNAGKDRGQREACGCCESIDIGTYHTCPAGCRYCYANFSEEKVTRERSRYSVSAPLLCGSLLPGEMVTERKTCSLKNPQMSFLEGFNGCLAQTCTL</sequence>